<reference evidence="3" key="1">
    <citation type="submission" date="2016-05" db="EMBL/GenBank/DDBJ databases">
        <title>Comparative genomics of biotechnologically important yeasts.</title>
        <authorList>
            <consortium name="DOE Joint Genome Institute"/>
            <person name="Riley R."/>
            <person name="Haridas S."/>
            <person name="Wolfe K.H."/>
            <person name="Lopes M.R."/>
            <person name="Hittinger C.T."/>
            <person name="Goker M."/>
            <person name="Salamov A."/>
            <person name="Wisecaver J."/>
            <person name="Long T.M."/>
            <person name="Aerts A.L."/>
            <person name="Barry K."/>
            <person name="Choi C."/>
            <person name="Clum A."/>
            <person name="Coughlan A.Y."/>
            <person name="Deshpande S."/>
            <person name="Douglass A.P."/>
            <person name="Hanson S.J."/>
            <person name="Klenk H.-P."/>
            <person name="Labutti K."/>
            <person name="Lapidus A."/>
            <person name="Lindquist E."/>
            <person name="Lipzen A."/>
            <person name="Meier-Kolthoff J.P."/>
            <person name="Ohm R.A."/>
            <person name="Otillar R.P."/>
            <person name="Pangilinan J."/>
            <person name="Peng Y."/>
            <person name="Rokas A."/>
            <person name="Rosa C.A."/>
            <person name="Scheuner C."/>
            <person name="Sibirny A.A."/>
            <person name="Slot J.C."/>
            <person name="Stielow J.B."/>
            <person name="Sun H."/>
            <person name="Kurtzman C.P."/>
            <person name="Blackwell M."/>
            <person name="Grigoriev I.V."/>
            <person name="Jeffries T.W."/>
        </authorList>
    </citation>
    <scope>NUCLEOTIDE SEQUENCE [LARGE SCALE GENOMIC DNA]</scope>
    <source>
        <strain evidence="3">NRRL Y-2460</strain>
    </source>
</reference>
<dbReference type="Proteomes" id="UP000094236">
    <property type="component" value="Unassembled WGS sequence"/>
</dbReference>
<name>A0A1E4TXY7_PACTA</name>
<protein>
    <submittedName>
        <fullName evidence="2">Uncharacterized protein</fullName>
    </submittedName>
</protein>
<feature type="region of interest" description="Disordered" evidence="1">
    <location>
        <begin position="405"/>
        <end position="426"/>
    </location>
</feature>
<sequence length="464" mass="53150">MLKTTVETQSENHYQVFQENAIPGSHQSPRTMPTFHIPIIGTSPCKDGNVFEPAKIDPKDAIKKFSISRKDATLLPKLQYEEVNKVHLENVKTIDLCSSGYDFSKYHNGKPFEKKVFLPKITFETSFEREVPSQSTSFQFFQNKDFESQNRDSFSSDATICQNSNGYKFHPSFQDFLNKEGKQFGIPVFKEIGNDQDKGGGIINEKLRPKLKPSTFGNGNFQLVKTPTPTVNPLNHFASYVSLVGNDEKFFEKLGSNDELSMIQQNFLIEVERLKHITGKIQNFIDNEFLKEFEKDNGRNSMFLNLEKDQLLQKLKNITGVLPLDIQSQDSTKFFLKNSEKDKIQLTINSLQEIQVSLESWFPQAFTDEVQELETNDVFDDSDGTVDISSTDNEREIIYHASTSASDDGFVSSNDGQNTGKKEEEEETQKKNLLVKFLVKKAKKNLQCLLWLVQIFLNFWENQN</sequence>
<keyword evidence="3" id="KW-1185">Reference proteome</keyword>
<accession>A0A1E4TXY7</accession>
<evidence type="ECO:0000313" key="2">
    <source>
        <dbReference type="EMBL" id="ODV96589.1"/>
    </source>
</evidence>
<evidence type="ECO:0000256" key="1">
    <source>
        <dbReference type="SAM" id="MobiDB-lite"/>
    </source>
</evidence>
<proteinExistence type="predicted"/>
<organism evidence="2 3">
    <name type="scientific">Pachysolen tannophilus NRRL Y-2460</name>
    <dbReference type="NCBI Taxonomy" id="669874"/>
    <lineage>
        <taxon>Eukaryota</taxon>
        <taxon>Fungi</taxon>
        <taxon>Dikarya</taxon>
        <taxon>Ascomycota</taxon>
        <taxon>Saccharomycotina</taxon>
        <taxon>Pichiomycetes</taxon>
        <taxon>Pachysolenaceae</taxon>
        <taxon>Pachysolen</taxon>
    </lineage>
</organism>
<evidence type="ECO:0000313" key="3">
    <source>
        <dbReference type="Proteomes" id="UP000094236"/>
    </source>
</evidence>
<feature type="compositionally biased region" description="Polar residues" evidence="1">
    <location>
        <begin position="405"/>
        <end position="415"/>
    </location>
</feature>
<gene>
    <name evidence="2" type="ORF">PACTADRAFT_79048</name>
</gene>
<dbReference type="AlphaFoldDB" id="A0A1E4TXY7"/>
<dbReference type="EMBL" id="KV454012">
    <property type="protein sequence ID" value="ODV96589.1"/>
    <property type="molecule type" value="Genomic_DNA"/>
</dbReference>